<dbReference type="Gene3D" id="3.30.70.930">
    <property type="match status" value="1"/>
</dbReference>
<evidence type="ECO:0000313" key="3">
    <source>
        <dbReference type="EMBL" id="AAC07822.1"/>
    </source>
</evidence>
<feature type="domain" description="Thiamine-binding protein" evidence="2">
    <location>
        <begin position="50"/>
        <end position="140"/>
    </location>
</feature>
<dbReference type="PIR" id="C70477">
    <property type="entry name" value="C70477"/>
</dbReference>
<dbReference type="InterPro" id="IPR029756">
    <property type="entry name" value="MTH1187/YkoF-like"/>
</dbReference>
<name>O67847_AQUAE</name>
<evidence type="ECO:0000313" key="4">
    <source>
        <dbReference type="Proteomes" id="UP000000798"/>
    </source>
</evidence>
<dbReference type="InterPro" id="IPR051614">
    <property type="entry name" value="UPF0045_domain"/>
</dbReference>
<gene>
    <name evidence="3" type="ordered locus">aq_2067</name>
</gene>
<evidence type="ECO:0000256" key="1">
    <source>
        <dbReference type="ARBA" id="ARBA00010272"/>
    </source>
</evidence>
<organism evidence="3 4">
    <name type="scientific">Aquifex aeolicus (strain VF5)</name>
    <dbReference type="NCBI Taxonomy" id="224324"/>
    <lineage>
        <taxon>Bacteria</taxon>
        <taxon>Pseudomonadati</taxon>
        <taxon>Aquificota</taxon>
        <taxon>Aquificia</taxon>
        <taxon>Aquificales</taxon>
        <taxon>Aquificaceae</taxon>
        <taxon>Aquifex</taxon>
    </lineage>
</organism>
<comment type="similarity">
    <text evidence="1">Belongs to the UPF0045 family.</text>
</comment>
<dbReference type="OrthoDB" id="5886358at2"/>
<dbReference type="PANTHER" id="PTHR33777">
    <property type="entry name" value="UPF0045 PROTEIN ECM15"/>
    <property type="match status" value="1"/>
</dbReference>
<dbReference type="PANTHER" id="PTHR33777:SF1">
    <property type="entry name" value="UPF0045 PROTEIN ECM15"/>
    <property type="match status" value="1"/>
</dbReference>
<protein>
    <recommendedName>
        <fullName evidence="2">Thiamine-binding protein domain-containing protein</fullName>
    </recommendedName>
</protein>
<sequence>MLAFGNTRTRSGEVYFGFLYRQVSEVFPLCPVWTLNSGFPIKYFLMSFLVFVSMTPLGKGESVSQYVARVVDIIDKSGLPYVLTPMGTIIEGEDWDEVMEVLKKGFEALKEDCNRISITMKIDYRKGKKGRLIQKVKSVQEKIGRDINIATVEEKKE</sequence>
<dbReference type="InterPro" id="IPR002767">
    <property type="entry name" value="Thiamine_BP"/>
</dbReference>
<dbReference type="KEGG" id="aae:aq_2067"/>
<dbReference type="SUPFAM" id="SSF89957">
    <property type="entry name" value="MTH1187/YkoF-like"/>
    <property type="match status" value="1"/>
</dbReference>
<dbReference type="Proteomes" id="UP000000798">
    <property type="component" value="Chromosome"/>
</dbReference>
<reference evidence="3 4" key="1">
    <citation type="journal article" date="1998" name="Nature">
        <title>The complete genome of the hyperthermophilic bacterium Aquifex aeolicus.</title>
        <authorList>
            <person name="Deckert G."/>
            <person name="Warren P.V."/>
            <person name="Gaasterland T."/>
            <person name="Young W.G."/>
            <person name="Lenox A.L."/>
            <person name="Graham D.E."/>
            <person name="Overbeek R."/>
            <person name="Snead M.A."/>
            <person name="Keller M."/>
            <person name="Aujay M."/>
            <person name="Huber R."/>
            <person name="Feldman R.A."/>
            <person name="Short J.M."/>
            <person name="Olson G.J."/>
            <person name="Swanson R.V."/>
        </authorList>
    </citation>
    <scope>NUCLEOTIDE SEQUENCE [LARGE SCALE GENOMIC DNA]</scope>
    <source>
        <strain evidence="3 4">VF5</strain>
    </source>
</reference>
<dbReference type="EnsemblBacteria" id="AAC07822">
    <property type="protein sequence ID" value="AAC07822"/>
    <property type="gene ID" value="aq_2067"/>
</dbReference>
<keyword evidence="4" id="KW-1185">Reference proteome</keyword>
<dbReference type="STRING" id="224324.aq_2067"/>
<dbReference type="EMBL" id="AE000657">
    <property type="protein sequence ID" value="AAC07822.1"/>
    <property type="molecule type" value="Genomic_DNA"/>
</dbReference>
<accession>O67847</accession>
<evidence type="ECO:0000259" key="2">
    <source>
        <dbReference type="Pfam" id="PF01910"/>
    </source>
</evidence>
<dbReference type="HOGENOM" id="CLU_1674299_0_0_0"/>
<dbReference type="InParanoid" id="O67847"/>
<dbReference type="AlphaFoldDB" id="O67847"/>
<dbReference type="Pfam" id="PF01910">
    <property type="entry name" value="Thiamine_BP"/>
    <property type="match status" value="1"/>
</dbReference>
<dbReference type="NCBIfam" id="TIGR00106">
    <property type="entry name" value="MTH1187 family thiamine-binding protein"/>
    <property type="match status" value="1"/>
</dbReference>
<dbReference type="eggNOG" id="COG0011">
    <property type="taxonomic scope" value="Bacteria"/>
</dbReference>
<proteinExistence type="inferred from homology"/>